<dbReference type="EMBL" id="CP003326">
    <property type="protein sequence ID" value="AFS78187.1"/>
    <property type="molecule type" value="Genomic_DNA"/>
</dbReference>
<feature type="transmembrane region" description="Helical" evidence="6">
    <location>
        <begin position="7"/>
        <end position="28"/>
    </location>
</feature>
<feature type="transmembrane region" description="Helical" evidence="6">
    <location>
        <begin position="246"/>
        <end position="271"/>
    </location>
</feature>
<comment type="subcellular location">
    <subcellularLocation>
        <location evidence="1">Cell membrane</location>
        <topology evidence="1">Multi-pass membrane protein</topology>
    </subcellularLocation>
</comment>
<keyword evidence="4 6" id="KW-1133">Transmembrane helix</keyword>
<dbReference type="CDD" id="cd06581">
    <property type="entry name" value="TM_PBP1_LivM_like"/>
    <property type="match status" value="1"/>
</dbReference>
<keyword evidence="5 6" id="KW-0472">Membrane</keyword>
<name>K0AZH5_GOTA9</name>
<dbReference type="STRING" id="1128398.Curi_c11740"/>
<evidence type="ECO:0000256" key="1">
    <source>
        <dbReference type="ARBA" id="ARBA00004651"/>
    </source>
</evidence>
<feature type="transmembrane region" description="Helical" evidence="6">
    <location>
        <begin position="95"/>
        <end position="117"/>
    </location>
</feature>
<reference evidence="7 8" key="1">
    <citation type="journal article" date="2012" name="PLoS ONE">
        <title>The purine-utilizing bacterium Clostridium acidurici 9a: a genome-guided metabolic reconsideration.</title>
        <authorList>
            <person name="Hartwich K."/>
            <person name="Poehlein A."/>
            <person name="Daniel R."/>
        </authorList>
    </citation>
    <scope>NUCLEOTIDE SEQUENCE [LARGE SCALE GENOMIC DNA]</scope>
    <source>
        <strain evidence="8">ATCC 7906 / DSM 604 / BCRC 14475 / CIP 104303 / KCTC 5404 / NCIMB 10678 / 9a</strain>
    </source>
</reference>
<feature type="transmembrane region" description="Helical" evidence="6">
    <location>
        <begin position="64"/>
        <end position="83"/>
    </location>
</feature>
<sequence length="328" mass="35611">MNINKRVKGYIINGIGIVLLYILLVNLINGGQIDRYQQGIIIMIGINIILAVSLNLTTGFLGQLALGHAGFMGIGAYTAAIATMNMNIQSDTLQLVVSMIIGGIIAAVFGIIIGVPALRLEGDYLAIITLGFGEMIRVIINNLEITGGAKGLKGILPLTNFSHVYWVTIITVVLMFSLMRSRHGRSIISVRENEIAANAVGVPTAFYKIFGFVLSAFFAGIAGGLYAHYMSVLSPSKFGFMYSIEILVIVVLGGMGSITGSIIAAILLTLLPEALREFSTYRLLIYSILLIVMMLFKPSGLFGTSEFSIHNLIIRKKKMQSQTRRLKE</sequence>
<feature type="transmembrane region" description="Helical" evidence="6">
    <location>
        <begin position="283"/>
        <end position="302"/>
    </location>
</feature>
<dbReference type="PANTHER" id="PTHR30482">
    <property type="entry name" value="HIGH-AFFINITY BRANCHED-CHAIN AMINO ACID TRANSPORT SYSTEM PERMEASE"/>
    <property type="match status" value="1"/>
</dbReference>
<dbReference type="InterPro" id="IPR043428">
    <property type="entry name" value="LivM-like"/>
</dbReference>
<protein>
    <submittedName>
        <fullName evidence="7">High-affinity branched-chain amino acid ABC transporter system permease protein LivM</fullName>
    </submittedName>
</protein>
<evidence type="ECO:0000313" key="8">
    <source>
        <dbReference type="Proteomes" id="UP000006094"/>
    </source>
</evidence>
<organism evidence="7 8">
    <name type="scientific">Gottschalkia acidurici (strain ATCC 7906 / DSM 604 / BCRC 14475 / CIP 104303 / KCTC 5404 / NCIMB 10678 / 9a)</name>
    <name type="common">Clostridium acidurici</name>
    <dbReference type="NCBI Taxonomy" id="1128398"/>
    <lineage>
        <taxon>Bacteria</taxon>
        <taxon>Bacillati</taxon>
        <taxon>Bacillota</taxon>
        <taxon>Tissierellia</taxon>
        <taxon>Tissierellales</taxon>
        <taxon>Gottschalkiaceae</taxon>
        <taxon>Gottschalkia</taxon>
    </lineage>
</organism>
<evidence type="ECO:0000256" key="5">
    <source>
        <dbReference type="ARBA" id="ARBA00023136"/>
    </source>
</evidence>
<keyword evidence="2" id="KW-1003">Cell membrane</keyword>
<dbReference type="Pfam" id="PF02653">
    <property type="entry name" value="BPD_transp_2"/>
    <property type="match status" value="1"/>
</dbReference>
<dbReference type="GO" id="GO:0005886">
    <property type="term" value="C:plasma membrane"/>
    <property type="evidence" value="ECO:0007669"/>
    <property type="project" value="UniProtKB-SubCell"/>
</dbReference>
<feature type="transmembrane region" description="Helical" evidence="6">
    <location>
        <begin position="40"/>
        <end position="57"/>
    </location>
</feature>
<dbReference type="RefSeq" id="WP_014967324.1">
    <property type="nucleotide sequence ID" value="NC_018664.1"/>
</dbReference>
<evidence type="ECO:0000313" key="7">
    <source>
        <dbReference type="EMBL" id="AFS78187.1"/>
    </source>
</evidence>
<dbReference type="eggNOG" id="COG4177">
    <property type="taxonomic scope" value="Bacteria"/>
</dbReference>
<dbReference type="OrthoDB" id="9789927at2"/>
<dbReference type="InterPro" id="IPR001851">
    <property type="entry name" value="ABC_transp_permease"/>
</dbReference>
<proteinExistence type="predicted"/>
<feature type="transmembrane region" description="Helical" evidence="6">
    <location>
        <begin position="200"/>
        <end position="226"/>
    </location>
</feature>
<evidence type="ECO:0000256" key="3">
    <source>
        <dbReference type="ARBA" id="ARBA00022692"/>
    </source>
</evidence>
<dbReference type="Proteomes" id="UP000006094">
    <property type="component" value="Chromosome"/>
</dbReference>
<accession>K0AZH5</accession>
<feature type="transmembrane region" description="Helical" evidence="6">
    <location>
        <begin position="163"/>
        <end position="179"/>
    </location>
</feature>
<gene>
    <name evidence="7" type="primary">livM1</name>
    <name evidence="7" type="ordered locus">Curi_c11740</name>
</gene>
<evidence type="ECO:0000256" key="2">
    <source>
        <dbReference type="ARBA" id="ARBA00022475"/>
    </source>
</evidence>
<evidence type="ECO:0000256" key="6">
    <source>
        <dbReference type="SAM" id="Phobius"/>
    </source>
</evidence>
<dbReference type="AlphaFoldDB" id="K0AZH5"/>
<keyword evidence="8" id="KW-1185">Reference proteome</keyword>
<dbReference type="PANTHER" id="PTHR30482:SF10">
    <property type="entry name" value="HIGH-AFFINITY BRANCHED-CHAIN AMINO ACID TRANSPORT PROTEIN BRAE"/>
    <property type="match status" value="1"/>
</dbReference>
<dbReference type="GO" id="GO:0015658">
    <property type="term" value="F:branched-chain amino acid transmembrane transporter activity"/>
    <property type="evidence" value="ECO:0007669"/>
    <property type="project" value="InterPro"/>
</dbReference>
<evidence type="ECO:0000256" key="4">
    <source>
        <dbReference type="ARBA" id="ARBA00022989"/>
    </source>
</evidence>
<keyword evidence="3 6" id="KW-0812">Transmembrane</keyword>
<dbReference type="HOGENOM" id="CLU_031365_1_2_9"/>
<dbReference type="PATRIC" id="fig|1128398.3.peg.1184"/>
<dbReference type="KEGG" id="cad:Curi_c11740"/>